<evidence type="ECO:0000259" key="4">
    <source>
        <dbReference type="Pfam" id="PF06244"/>
    </source>
</evidence>
<name>A0A8T0JBK4_CERPU</name>
<dbReference type="EMBL" id="CM026421">
    <property type="protein sequence ID" value="KAG0593290.1"/>
    <property type="molecule type" value="Genomic_DNA"/>
</dbReference>
<keyword evidence="2" id="KW-0175">Coiled coil</keyword>
<evidence type="ECO:0000313" key="5">
    <source>
        <dbReference type="EMBL" id="KAG0593290.1"/>
    </source>
</evidence>
<dbReference type="GO" id="GO:0006366">
    <property type="term" value="P:transcription by RNA polymerase II"/>
    <property type="evidence" value="ECO:0007669"/>
    <property type="project" value="TreeGrafter"/>
</dbReference>
<evidence type="ECO:0000256" key="3">
    <source>
        <dbReference type="SAM" id="MobiDB-lite"/>
    </source>
</evidence>
<dbReference type="GO" id="GO:0003713">
    <property type="term" value="F:transcription coactivator activity"/>
    <property type="evidence" value="ECO:0007669"/>
    <property type="project" value="TreeGrafter"/>
</dbReference>
<reference evidence="5" key="1">
    <citation type="submission" date="2020-06" db="EMBL/GenBank/DDBJ databases">
        <title>WGS assembly of Ceratodon purpureus strain R40.</title>
        <authorList>
            <person name="Carey S.B."/>
            <person name="Jenkins J."/>
            <person name="Shu S."/>
            <person name="Lovell J.T."/>
            <person name="Sreedasyam A."/>
            <person name="Maumus F."/>
            <person name="Tiley G.P."/>
            <person name="Fernandez-Pozo N."/>
            <person name="Barry K."/>
            <person name="Chen C."/>
            <person name="Wang M."/>
            <person name="Lipzen A."/>
            <person name="Daum C."/>
            <person name="Saski C.A."/>
            <person name="Payton A.C."/>
            <person name="Mcbreen J.C."/>
            <person name="Conrad R.E."/>
            <person name="Kollar L.M."/>
            <person name="Olsson S."/>
            <person name="Huttunen S."/>
            <person name="Landis J.B."/>
            <person name="Wickett N.J."/>
            <person name="Johnson M.G."/>
            <person name="Rensing S.A."/>
            <person name="Grimwood J."/>
            <person name="Schmutz J."/>
            <person name="Mcdaniel S.F."/>
        </authorList>
    </citation>
    <scope>NUCLEOTIDE SEQUENCE</scope>
    <source>
        <strain evidence="5">R40</strain>
    </source>
</reference>
<comment type="caution">
    <text evidence="5">The sequence shown here is derived from an EMBL/GenBank/DDBJ whole genome shotgun (WGS) entry which is preliminary data.</text>
</comment>
<evidence type="ECO:0000313" key="6">
    <source>
        <dbReference type="Proteomes" id="UP000822688"/>
    </source>
</evidence>
<proteinExistence type="inferred from homology"/>
<evidence type="ECO:0000256" key="2">
    <source>
        <dbReference type="ARBA" id="ARBA00023054"/>
    </source>
</evidence>
<dbReference type="AlphaFoldDB" id="A0A8T0JBK4"/>
<dbReference type="PANTHER" id="PTHR21680">
    <property type="entry name" value="COILED-COIL DOMAIN-CONTAINING PROTEIN 124"/>
    <property type="match status" value="1"/>
</dbReference>
<feature type="domain" description="Coiled-coil" evidence="4">
    <location>
        <begin position="145"/>
        <end position="228"/>
    </location>
</feature>
<organism evidence="5 6">
    <name type="scientific">Ceratodon purpureus</name>
    <name type="common">Fire moss</name>
    <name type="synonym">Dicranum purpureum</name>
    <dbReference type="NCBI Taxonomy" id="3225"/>
    <lineage>
        <taxon>Eukaryota</taxon>
        <taxon>Viridiplantae</taxon>
        <taxon>Streptophyta</taxon>
        <taxon>Embryophyta</taxon>
        <taxon>Bryophyta</taxon>
        <taxon>Bryophytina</taxon>
        <taxon>Bryopsida</taxon>
        <taxon>Dicranidae</taxon>
        <taxon>Pseudoditrichales</taxon>
        <taxon>Ditrichaceae</taxon>
        <taxon>Ceratodon</taxon>
    </lineage>
</organism>
<gene>
    <name evidence="5" type="ORF">KC19_1G318800</name>
</gene>
<evidence type="ECO:0000256" key="1">
    <source>
        <dbReference type="ARBA" id="ARBA00008296"/>
    </source>
</evidence>
<dbReference type="InterPro" id="IPR010422">
    <property type="entry name" value="Ccdc124/Oxs1"/>
</dbReference>
<dbReference type="Proteomes" id="UP000822688">
    <property type="component" value="Chromosome 1"/>
</dbReference>
<keyword evidence="6" id="KW-1185">Reference proteome</keyword>
<dbReference type="InterPro" id="IPR054414">
    <property type="entry name" value="Ccdc124/Oxs1_C"/>
</dbReference>
<comment type="similarity">
    <text evidence="1">Belongs to the CCDC124 family.</text>
</comment>
<dbReference type="Pfam" id="PF06244">
    <property type="entry name" value="Ccdc124"/>
    <property type="match status" value="1"/>
</dbReference>
<dbReference type="GO" id="GO:0005634">
    <property type="term" value="C:nucleus"/>
    <property type="evidence" value="ECO:0007669"/>
    <property type="project" value="TreeGrafter"/>
</dbReference>
<sequence>MPKKMGTNSKAEEARARKAEAQVEKKVKEEHQKAETFWKEAEGPASKAAKKREEEAERKAEAAAKKLEAKKLAEQEERELEKYGKRVDKKATRVAVPVPKVTAAELAKRKEEEQAALEAQAAAAKKKGLRESAPEEYERLVGVANVNREEDLVDARDLESALAQIGSLGAPELPADRHPERRLKASYKAFEETELPILKQEKPGLTHTQYKDMLWKAWKKSPDNPLNQDK</sequence>
<accession>A0A8T0JBK4</accession>
<feature type="compositionally biased region" description="Basic and acidic residues" evidence="3">
    <location>
        <begin position="10"/>
        <end position="42"/>
    </location>
</feature>
<feature type="region of interest" description="Disordered" evidence="3">
    <location>
        <begin position="1"/>
        <end position="63"/>
    </location>
</feature>
<protein>
    <recommendedName>
        <fullName evidence="4">Coiled-coil domain-containing protein</fullName>
    </recommendedName>
</protein>
<feature type="compositionally biased region" description="Basic and acidic residues" evidence="3">
    <location>
        <begin position="51"/>
        <end position="63"/>
    </location>
</feature>
<dbReference type="PANTHER" id="PTHR21680:SF0">
    <property type="entry name" value="COILED-COIL DOMAIN-CONTAINING PROTEIN 124"/>
    <property type="match status" value="1"/>
</dbReference>
<feature type="region of interest" description="Disordered" evidence="3">
    <location>
        <begin position="108"/>
        <end position="135"/>
    </location>
</feature>